<dbReference type="EMBL" id="ANOG01001072">
    <property type="protein sequence ID" value="EMI15544.1"/>
    <property type="molecule type" value="Genomic_DNA"/>
</dbReference>
<dbReference type="PATRIC" id="fig|1265738.3.peg.7513"/>
<proteinExistence type="predicted"/>
<evidence type="ECO:0000313" key="1">
    <source>
        <dbReference type="EMBL" id="EMI15544.1"/>
    </source>
</evidence>
<comment type="caution">
    <text evidence="1">The sequence shown here is derived from an EMBL/GenBank/DDBJ whole genome shotgun (WGS) entry which is preliminary data.</text>
</comment>
<name>M5RNI5_9BACT</name>
<gene>
    <name evidence="1" type="ORF">RMSM_07531</name>
</gene>
<reference evidence="1 2" key="1">
    <citation type="journal article" date="2013" name="Mar. Genomics">
        <title>Expression of sulfatases in Rhodopirellula baltica and the diversity of sulfatases in the genus Rhodopirellula.</title>
        <authorList>
            <person name="Wegner C.E."/>
            <person name="Richter-Heitmann T."/>
            <person name="Klindworth A."/>
            <person name="Klockow C."/>
            <person name="Richter M."/>
            <person name="Achstetter T."/>
            <person name="Glockner F.O."/>
            <person name="Harder J."/>
        </authorList>
    </citation>
    <scope>NUCLEOTIDE SEQUENCE [LARGE SCALE GENOMIC DNA]</scope>
    <source>
        <strain evidence="1 2">SM1</strain>
    </source>
</reference>
<protein>
    <submittedName>
        <fullName evidence="1">Uncharacterized protein</fullName>
    </submittedName>
</protein>
<accession>M5RNI5</accession>
<dbReference type="RefSeq" id="WP_008708878.1">
    <property type="nucleotide sequence ID" value="NZ_ANOG01001072.1"/>
</dbReference>
<keyword evidence="2" id="KW-1185">Reference proteome</keyword>
<dbReference type="Proteomes" id="UP000011991">
    <property type="component" value="Unassembled WGS sequence"/>
</dbReference>
<sequence>MCKNEAYAESVPADTPGGFALSCSIAQDDGQGNFDRSTKILSTFADHQ</sequence>
<organism evidence="1 2">
    <name type="scientific">Rhodopirellula maiorica SM1</name>
    <dbReference type="NCBI Taxonomy" id="1265738"/>
    <lineage>
        <taxon>Bacteria</taxon>
        <taxon>Pseudomonadati</taxon>
        <taxon>Planctomycetota</taxon>
        <taxon>Planctomycetia</taxon>
        <taxon>Pirellulales</taxon>
        <taxon>Pirellulaceae</taxon>
        <taxon>Novipirellula</taxon>
    </lineage>
</organism>
<evidence type="ECO:0000313" key="2">
    <source>
        <dbReference type="Proteomes" id="UP000011991"/>
    </source>
</evidence>
<dbReference type="AlphaFoldDB" id="M5RNI5"/>